<sequence length="152" mass="18143">MTNTFCDLNDDVFHIIISYVKHFSYLALLKRTCLANYNCVSRLSIAKLMLSNRLGQFSQRTYCVNINCCEDSKEVFYKHYRNGDFCYEHIRQFALQKTIALINEKNYKFNTHYCSECLKKFVLVGDLRNVKHNYDYIDEVNITYARCKYIFV</sequence>
<evidence type="ECO:0000313" key="1">
    <source>
        <dbReference type="EMBL" id="QHT01855.1"/>
    </source>
</evidence>
<organism evidence="1">
    <name type="scientific">viral metagenome</name>
    <dbReference type="NCBI Taxonomy" id="1070528"/>
    <lineage>
        <taxon>unclassified sequences</taxon>
        <taxon>metagenomes</taxon>
        <taxon>organismal metagenomes</taxon>
    </lineage>
</organism>
<dbReference type="EMBL" id="MN739382">
    <property type="protein sequence ID" value="QHT01855.1"/>
    <property type="molecule type" value="Genomic_DNA"/>
</dbReference>
<evidence type="ECO:0008006" key="2">
    <source>
        <dbReference type="Google" id="ProtNLM"/>
    </source>
</evidence>
<protein>
    <recommendedName>
        <fullName evidence="2">F-box domain-containing protein</fullName>
    </recommendedName>
</protein>
<accession>A0A6C0CE12</accession>
<reference evidence="1" key="1">
    <citation type="journal article" date="2020" name="Nature">
        <title>Giant virus diversity and host interactions through global metagenomics.</title>
        <authorList>
            <person name="Schulz F."/>
            <person name="Roux S."/>
            <person name="Paez-Espino D."/>
            <person name="Jungbluth S."/>
            <person name="Walsh D.A."/>
            <person name="Denef V.J."/>
            <person name="McMahon K.D."/>
            <person name="Konstantinidis K.T."/>
            <person name="Eloe-Fadrosh E.A."/>
            <person name="Kyrpides N.C."/>
            <person name="Woyke T."/>
        </authorList>
    </citation>
    <scope>NUCLEOTIDE SEQUENCE</scope>
    <source>
        <strain evidence="1">GVMAG-M-3300020523-10</strain>
    </source>
</reference>
<proteinExistence type="predicted"/>
<dbReference type="AlphaFoldDB" id="A0A6C0CE12"/>
<name>A0A6C0CE12_9ZZZZ</name>